<keyword evidence="1" id="KW-1133">Transmembrane helix</keyword>
<dbReference type="EMBL" id="WTVH01000009">
    <property type="protein sequence ID" value="NMF92977.1"/>
    <property type="molecule type" value="Genomic_DNA"/>
</dbReference>
<accession>A0ABX1MYA5</accession>
<keyword evidence="1" id="KW-0812">Transmembrane</keyword>
<feature type="transmembrane region" description="Helical" evidence="1">
    <location>
        <begin position="46"/>
        <end position="70"/>
    </location>
</feature>
<keyword evidence="1" id="KW-0472">Membrane</keyword>
<comment type="caution">
    <text evidence="2">The sequence shown here is derived from an EMBL/GenBank/DDBJ whole genome shotgun (WGS) entry which is preliminary data.</text>
</comment>
<feature type="transmembrane region" description="Helical" evidence="1">
    <location>
        <begin position="116"/>
        <end position="137"/>
    </location>
</feature>
<proteinExistence type="predicted"/>
<evidence type="ECO:0000256" key="1">
    <source>
        <dbReference type="SAM" id="Phobius"/>
    </source>
</evidence>
<organism evidence="2 3">
    <name type="scientific">Aromatoleum buckelii</name>
    <dbReference type="NCBI Taxonomy" id="200254"/>
    <lineage>
        <taxon>Bacteria</taxon>
        <taxon>Pseudomonadati</taxon>
        <taxon>Pseudomonadota</taxon>
        <taxon>Betaproteobacteria</taxon>
        <taxon>Rhodocyclales</taxon>
        <taxon>Rhodocyclaceae</taxon>
        <taxon>Aromatoleum</taxon>
    </lineage>
</organism>
<gene>
    <name evidence="2" type="ORF">GO608_06515</name>
</gene>
<protein>
    <submittedName>
        <fullName evidence="2">Uncharacterized protein</fullName>
    </submittedName>
</protein>
<dbReference type="RefSeq" id="WP_169198267.1">
    <property type="nucleotide sequence ID" value="NZ_WTVH02000008.1"/>
</dbReference>
<feature type="transmembrane region" description="Helical" evidence="1">
    <location>
        <begin position="76"/>
        <end position="104"/>
    </location>
</feature>
<dbReference type="Proteomes" id="UP000601990">
    <property type="component" value="Unassembled WGS sequence"/>
</dbReference>
<sequence length="138" mass="14615">MAVDLQNLAYALVQLVHNFGAVAVTGSAAAAWWADGPPPALRGLAWLALAGWALQAASGAGFGAVSYAWYGRFPELHGIAVAALVVKMVCAVSGFLLAAAYLRFAHGWQERRRRGVWRALFALAATALSAAAFLRWFA</sequence>
<evidence type="ECO:0000313" key="3">
    <source>
        <dbReference type="Proteomes" id="UP000601990"/>
    </source>
</evidence>
<keyword evidence="3" id="KW-1185">Reference proteome</keyword>
<name>A0ABX1MYA5_9RHOO</name>
<feature type="transmembrane region" description="Helical" evidence="1">
    <location>
        <begin position="12"/>
        <end position="34"/>
    </location>
</feature>
<reference evidence="2" key="1">
    <citation type="submission" date="2019-12" db="EMBL/GenBank/DDBJ databases">
        <title>Comparative genomics gives insights into the taxonomy of the Azoarcus-Aromatoleum group and reveals separate origins of nif in the plant-associated Azoarcus and non-plant-associated Aromatoleum sub-groups.</title>
        <authorList>
            <person name="Lafos M."/>
            <person name="Maluk M."/>
            <person name="Batista M."/>
            <person name="Junghare M."/>
            <person name="Carmona M."/>
            <person name="Faoro H."/>
            <person name="Cruz L.M."/>
            <person name="Battistoni F."/>
            <person name="De Souza E."/>
            <person name="Pedrosa F."/>
            <person name="Chen W.-M."/>
            <person name="Poole P.S."/>
            <person name="Dixon R.A."/>
            <person name="James E.K."/>
        </authorList>
    </citation>
    <scope>NUCLEOTIDE SEQUENCE</scope>
    <source>
        <strain evidence="2">U120</strain>
    </source>
</reference>
<evidence type="ECO:0000313" key="2">
    <source>
        <dbReference type="EMBL" id="NMF92977.1"/>
    </source>
</evidence>